<keyword evidence="2" id="KW-0812">Transmembrane</keyword>
<protein>
    <submittedName>
        <fullName evidence="3">Uncharacterized protein</fullName>
    </submittedName>
</protein>
<feature type="transmembrane region" description="Helical" evidence="2">
    <location>
        <begin position="100"/>
        <end position="118"/>
    </location>
</feature>
<organism evidence="3">
    <name type="scientific">Trypanosoma vivax (strain Y486)</name>
    <dbReference type="NCBI Taxonomy" id="1055687"/>
    <lineage>
        <taxon>Eukaryota</taxon>
        <taxon>Discoba</taxon>
        <taxon>Euglenozoa</taxon>
        <taxon>Kinetoplastea</taxon>
        <taxon>Metakinetoplastina</taxon>
        <taxon>Trypanosomatida</taxon>
        <taxon>Trypanosomatidae</taxon>
        <taxon>Trypanosoma</taxon>
        <taxon>Duttonella</taxon>
    </lineage>
</organism>
<proteinExistence type="predicted"/>
<dbReference type="AlphaFoldDB" id="G0U910"/>
<reference evidence="3" key="1">
    <citation type="journal article" date="2012" name="Proc. Natl. Acad. Sci. U.S.A.">
        <title>Antigenic diversity is generated by distinct evolutionary mechanisms in African trypanosome species.</title>
        <authorList>
            <person name="Jackson A.P."/>
            <person name="Berry A."/>
            <person name="Aslett M."/>
            <person name="Allison H.C."/>
            <person name="Burton P."/>
            <person name="Vavrova-Anderson J."/>
            <person name="Brown R."/>
            <person name="Browne H."/>
            <person name="Corton N."/>
            <person name="Hauser H."/>
            <person name="Gamble J."/>
            <person name="Gilderthorp R."/>
            <person name="Marcello L."/>
            <person name="McQuillan J."/>
            <person name="Otto T.D."/>
            <person name="Quail M.A."/>
            <person name="Sanders M.J."/>
            <person name="van Tonder A."/>
            <person name="Ginger M.L."/>
            <person name="Field M.C."/>
            <person name="Barry J.D."/>
            <person name="Hertz-Fowler C."/>
            <person name="Berriman M."/>
        </authorList>
    </citation>
    <scope>NUCLEOTIDE SEQUENCE</scope>
    <source>
        <strain evidence="3">Y486</strain>
    </source>
</reference>
<name>G0U910_TRYVY</name>
<evidence type="ECO:0000313" key="3">
    <source>
        <dbReference type="EMBL" id="CCC54093.1"/>
    </source>
</evidence>
<keyword evidence="2" id="KW-1133">Transmembrane helix</keyword>
<evidence type="ECO:0000256" key="1">
    <source>
        <dbReference type="SAM" id="MobiDB-lite"/>
    </source>
</evidence>
<gene>
    <name evidence="3" type="ORF">TVY486_1115770</name>
</gene>
<sequence length="119" mass="13860">MGKKGEKLSLPVQERCDKKKKRKRGGFNSAKASKVVAMGHGRKFISSLIISNATMTNKAAEHLVAKKCCKCNCRDFLHKKGEREMSEPEKKRRSKKEQNFFFSSFFFQLYLYIHFYLLT</sequence>
<dbReference type="EMBL" id="HE573027">
    <property type="protein sequence ID" value="CCC54093.1"/>
    <property type="molecule type" value="Genomic_DNA"/>
</dbReference>
<keyword evidence="2" id="KW-0472">Membrane</keyword>
<evidence type="ECO:0000256" key="2">
    <source>
        <dbReference type="SAM" id="Phobius"/>
    </source>
</evidence>
<feature type="region of interest" description="Disordered" evidence="1">
    <location>
        <begin position="1"/>
        <end position="29"/>
    </location>
</feature>
<accession>G0U910</accession>